<gene>
    <name evidence="1" type="ORF">IAC04_00525</name>
</gene>
<dbReference type="EMBL" id="DXAW01000017">
    <property type="protein sequence ID" value="HIZ84963.1"/>
    <property type="molecule type" value="Genomic_DNA"/>
</dbReference>
<dbReference type="Proteomes" id="UP000824115">
    <property type="component" value="Unassembled WGS sequence"/>
</dbReference>
<comment type="caution">
    <text evidence="1">The sequence shown here is derived from an EMBL/GenBank/DDBJ whole genome shotgun (WGS) entry which is preliminary data.</text>
</comment>
<sequence length="304" mass="33346">MTEFRSEVMEFLRECTGDEPVRLSVPGADGVDVCVDVGWKLAVVTVPLGFFSNGGTVECLRAVEAWLADAAGCSEMRTSGAGPCAGMGSSGMAVADRVFLYEDRWRNDGTAVRAMLRVRLGRGLTVFARNCVVRDLAPETAANFLRRHHIYGPARARYRLGLFRTRATGRGEAGMDLTPALVAVATFSAGRRKEDGTVSYEWVRYASAQGVRVTGGMGRLLDAFISKMRASGPMDVMTYADLEWYDGRSYRRLGFEPCGDREPVWFLCRPGSCGRQVCPGGAVFSDENAVRICNLGSRKYISRW</sequence>
<evidence type="ECO:0000313" key="2">
    <source>
        <dbReference type="Proteomes" id="UP000824115"/>
    </source>
</evidence>
<proteinExistence type="predicted"/>
<evidence type="ECO:0000313" key="1">
    <source>
        <dbReference type="EMBL" id="HIZ84963.1"/>
    </source>
</evidence>
<reference evidence="1" key="2">
    <citation type="submission" date="2021-04" db="EMBL/GenBank/DDBJ databases">
        <authorList>
            <person name="Gilroy R."/>
        </authorList>
    </citation>
    <scope>NUCLEOTIDE SEQUENCE</scope>
    <source>
        <strain evidence="1">Gambia16-554</strain>
    </source>
</reference>
<organism evidence="1 2">
    <name type="scientific">Candidatus Coprenecus stercoravium</name>
    <dbReference type="NCBI Taxonomy" id="2840735"/>
    <lineage>
        <taxon>Bacteria</taxon>
        <taxon>Pseudomonadati</taxon>
        <taxon>Bacteroidota</taxon>
        <taxon>Bacteroidia</taxon>
        <taxon>Bacteroidales</taxon>
        <taxon>Rikenellaceae</taxon>
        <taxon>Rikenellaceae incertae sedis</taxon>
        <taxon>Candidatus Coprenecus</taxon>
    </lineage>
</organism>
<name>A0A9D2K824_9BACT</name>
<accession>A0A9D2K824</accession>
<dbReference type="AlphaFoldDB" id="A0A9D2K824"/>
<protein>
    <submittedName>
        <fullName evidence="1">Uncharacterized protein</fullName>
    </submittedName>
</protein>
<reference evidence="1" key="1">
    <citation type="journal article" date="2021" name="PeerJ">
        <title>Extensive microbial diversity within the chicken gut microbiome revealed by metagenomics and culture.</title>
        <authorList>
            <person name="Gilroy R."/>
            <person name="Ravi A."/>
            <person name="Getino M."/>
            <person name="Pursley I."/>
            <person name="Horton D.L."/>
            <person name="Alikhan N.F."/>
            <person name="Baker D."/>
            <person name="Gharbi K."/>
            <person name="Hall N."/>
            <person name="Watson M."/>
            <person name="Adriaenssens E.M."/>
            <person name="Foster-Nyarko E."/>
            <person name="Jarju S."/>
            <person name="Secka A."/>
            <person name="Antonio M."/>
            <person name="Oren A."/>
            <person name="Chaudhuri R.R."/>
            <person name="La Ragione R."/>
            <person name="Hildebrand F."/>
            <person name="Pallen M.J."/>
        </authorList>
    </citation>
    <scope>NUCLEOTIDE SEQUENCE</scope>
    <source>
        <strain evidence="1">Gambia16-554</strain>
    </source>
</reference>